<evidence type="ECO:0000313" key="13">
    <source>
        <dbReference type="Proteomes" id="UP000263881"/>
    </source>
</evidence>
<dbReference type="GO" id="GO:0006098">
    <property type="term" value="P:pentose-phosphate shunt"/>
    <property type="evidence" value="ECO:0007669"/>
    <property type="project" value="UniProtKB-UniRule"/>
</dbReference>
<keyword evidence="13" id="KW-1185">Reference proteome</keyword>
<dbReference type="PANTHER" id="PTHR10683:SF18">
    <property type="entry name" value="TRANSALDOLASE"/>
    <property type="match status" value="1"/>
</dbReference>
<dbReference type="PANTHER" id="PTHR10683">
    <property type="entry name" value="TRANSALDOLASE"/>
    <property type="match status" value="1"/>
</dbReference>
<dbReference type="AlphaFoldDB" id="A0AAD0SJ44"/>
<comment type="subcellular location">
    <subcellularLocation>
        <location evidence="2 11">Cytoplasm</location>
    </subcellularLocation>
</comment>
<evidence type="ECO:0000256" key="3">
    <source>
        <dbReference type="ARBA" id="ARBA00004857"/>
    </source>
</evidence>
<evidence type="ECO:0000256" key="8">
    <source>
        <dbReference type="ARBA" id="ARBA00023126"/>
    </source>
</evidence>
<keyword evidence="7 11" id="KW-0808">Transferase</keyword>
<dbReference type="GO" id="GO:0004801">
    <property type="term" value="F:transaldolase activity"/>
    <property type="evidence" value="ECO:0007669"/>
    <property type="project" value="UniProtKB-UniRule"/>
</dbReference>
<evidence type="ECO:0000256" key="9">
    <source>
        <dbReference type="ARBA" id="ARBA00023270"/>
    </source>
</evidence>
<evidence type="ECO:0000256" key="10">
    <source>
        <dbReference type="ARBA" id="ARBA00048810"/>
    </source>
</evidence>
<gene>
    <name evidence="11 12" type="primary">tal</name>
    <name evidence="12" type="ORF">CKQ53_02765</name>
</gene>
<dbReference type="GO" id="GO:0005975">
    <property type="term" value="P:carbohydrate metabolic process"/>
    <property type="evidence" value="ECO:0007669"/>
    <property type="project" value="InterPro"/>
</dbReference>
<comment type="catalytic activity">
    <reaction evidence="10 11">
        <text>D-sedoheptulose 7-phosphate + D-glyceraldehyde 3-phosphate = D-erythrose 4-phosphate + beta-D-fructose 6-phosphate</text>
        <dbReference type="Rhea" id="RHEA:17053"/>
        <dbReference type="ChEBI" id="CHEBI:16897"/>
        <dbReference type="ChEBI" id="CHEBI:57483"/>
        <dbReference type="ChEBI" id="CHEBI:57634"/>
        <dbReference type="ChEBI" id="CHEBI:59776"/>
        <dbReference type="EC" id="2.2.1.2"/>
    </reaction>
</comment>
<keyword evidence="6 11" id="KW-0963">Cytoplasm</keyword>
<dbReference type="NCBIfam" id="TIGR00874">
    <property type="entry name" value="talAB"/>
    <property type="match status" value="1"/>
</dbReference>
<evidence type="ECO:0000256" key="11">
    <source>
        <dbReference type="HAMAP-Rule" id="MF_00492"/>
    </source>
</evidence>
<evidence type="ECO:0000256" key="4">
    <source>
        <dbReference type="ARBA" id="ARBA00008012"/>
    </source>
</evidence>
<evidence type="ECO:0000256" key="7">
    <source>
        <dbReference type="ARBA" id="ARBA00022679"/>
    </source>
</evidence>
<dbReference type="SUPFAM" id="SSF51569">
    <property type="entry name" value="Aldolase"/>
    <property type="match status" value="1"/>
</dbReference>
<comment type="similarity">
    <text evidence="4 11">Belongs to the transaldolase family. Type 1 subfamily.</text>
</comment>
<keyword evidence="9 11" id="KW-0704">Schiff base</keyword>
<evidence type="ECO:0000313" key="12">
    <source>
        <dbReference type="EMBL" id="AXW88742.1"/>
    </source>
</evidence>
<dbReference type="EC" id="2.2.1.2" evidence="5 11"/>
<dbReference type="Proteomes" id="UP000263881">
    <property type="component" value="Chromosome"/>
</dbReference>
<keyword evidence="8 11" id="KW-0570">Pentose shunt</keyword>
<comment type="pathway">
    <text evidence="3 11">Carbohydrate degradation; pentose phosphate pathway; D-glyceraldehyde 3-phosphate and beta-D-fructose 6-phosphate from D-ribose 5-phosphate and D-xylulose 5-phosphate (non-oxidative stage): step 2/3.</text>
</comment>
<evidence type="ECO:0000256" key="6">
    <source>
        <dbReference type="ARBA" id="ARBA00022490"/>
    </source>
</evidence>
<dbReference type="Pfam" id="PF00923">
    <property type="entry name" value="TAL_FSA"/>
    <property type="match status" value="1"/>
</dbReference>
<feature type="active site" description="Schiff-base intermediate with substrate" evidence="11">
    <location>
        <position position="132"/>
    </location>
</feature>
<dbReference type="KEGG" id="lbq:CKQ53_02765"/>
<dbReference type="FunFam" id="3.20.20.70:FF:000002">
    <property type="entry name" value="Transaldolase"/>
    <property type="match status" value="1"/>
</dbReference>
<accession>A0AAD0SJ44</accession>
<dbReference type="HAMAP" id="MF_00492">
    <property type="entry name" value="Transaldolase_1"/>
    <property type="match status" value="1"/>
</dbReference>
<dbReference type="InterPro" id="IPR013785">
    <property type="entry name" value="Aldolase_TIM"/>
</dbReference>
<reference evidence="12 13" key="1">
    <citation type="submission" date="2017-08" db="EMBL/GenBank/DDBJ databases">
        <title>Comparative genomics of bacteria isolated from necrotic lesions of AOD affected trees.</title>
        <authorList>
            <person name="Doonan J."/>
            <person name="Denman S."/>
            <person name="McDonald J.E."/>
        </authorList>
    </citation>
    <scope>NUCLEOTIDE SEQUENCE [LARGE SCALE GENOMIC DNA]</scope>
    <source>
        <strain evidence="12 13">477</strain>
    </source>
</reference>
<dbReference type="NCBIfam" id="NF009001">
    <property type="entry name" value="PRK12346.1"/>
    <property type="match status" value="1"/>
</dbReference>
<dbReference type="InterPro" id="IPR004730">
    <property type="entry name" value="Transaldolase_1"/>
</dbReference>
<dbReference type="EMBL" id="CP023009">
    <property type="protein sequence ID" value="AXW88742.1"/>
    <property type="molecule type" value="Genomic_DNA"/>
</dbReference>
<dbReference type="CDD" id="cd00957">
    <property type="entry name" value="Transaldolase_TalAB"/>
    <property type="match status" value="1"/>
</dbReference>
<evidence type="ECO:0000256" key="2">
    <source>
        <dbReference type="ARBA" id="ARBA00004496"/>
    </source>
</evidence>
<dbReference type="PROSITE" id="PS01054">
    <property type="entry name" value="TRANSALDOLASE_1"/>
    <property type="match status" value="1"/>
</dbReference>
<dbReference type="RefSeq" id="WP_094118115.1">
    <property type="nucleotide sequence ID" value="NZ_CP023009.1"/>
</dbReference>
<comment type="function">
    <text evidence="1 11">Transaldolase is important for the balance of metabolites in the pentose-phosphate pathway.</text>
</comment>
<name>A0AAD0SJ44_9GAMM</name>
<organism evidence="12 13">
    <name type="scientific">Lonsdalea britannica</name>
    <dbReference type="NCBI Taxonomy" id="1082704"/>
    <lineage>
        <taxon>Bacteria</taxon>
        <taxon>Pseudomonadati</taxon>
        <taxon>Pseudomonadota</taxon>
        <taxon>Gammaproteobacteria</taxon>
        <taxon>Enterobacterales</taxon>
        <taxon>Pectobacteriaceae</taxon>
        <taxon>Lonsdalea</taxon>
    </lineage>
</organism>
<protein>
    <recommendedName>
        <fullName evidence="5 11">Transaldolase</fullName>
        <ecNumber evidence="5 11">2.2.1.2</ecNumber>
    </recommendedName>
</protein>
<evidence type="ECO:0000256" key="1">
    <source>
        <dbReference type="ARBA" id="ARBA00003518"/>
    </source>
</evidence>
<proteinExistence type="inferred from homology"/>
<evidence type="ECO:0000256" key="5">
    <source>
        <dbReference type="ARBA" id="ARBA00013151"/>
    </source>
</evidence>
<dbReference type="Gene3D" id="3.20.20.70">
    <property type="entry name" value="Aldolase class I"/>
    <property type="match status" value="1"/>
</dbReference>
<dbReference type="InterPro" id="IPR001585">
    <property type="entry name" value="TAL/FSA"/>
</dbReference>
<dbReference type="GO" id="GO:0005829">
    <property type="term" value="C:cytosol"/>
    <property type="evidence" value="ECO:0007669"/>
    <property type="project" value="TreeGrafter"/>
</dbReference>
<dbReference type="InterPro" id="IPR018225">
    <property type="entry name" value="Transaldolase_AS"/>
</dbReference>
<sequence>MTDKLTSLRQYTTVVADTGDIAAMKLYKPQDATTNPSLILNAAQIPEYRKLIDDAVNWARQQSNDPAQQVTDASDKLAVNIGLEILKLVPGRVSTEVDARLSYDTDASVAKAKRLIKLYNDAGIDNDRILIKLASTWQGIRAAAQLEKEGINCNLTLLFSFAQARACAEAGVYLISPFVGRILDWHKANGEQQTFEPQEDPGVISVSEIYDYYKSHGYETVVMGASFRNSGEILALAGCDRLTIAPALLKELAEAKGSVERKLSYSGDIQARPAPLMESEFYWEHNQDPMAVDKLAEGIRKFAVDQGKLEKMIADLL</sequence>